<comment type="function">
    <text evidence="17 18">Catalyzes the last two sequential reactions in the de novo biosynthetic pathway for UDP-N-acetylglucosamine (UDP-GlcNAc). The C-terminal domain catalyzes the transfer of acetyl group from acetyl coenzyme A to glucosamine-1-phosphate (GlcN-1-P) to produce N-acetylglucosamine-1-phosphate (GlcNAc-1-P), which is converted into UDP-GlcNAc by the transfer of uridine 5-monophosphate (from uridine 5-triphosphate), a reaction catalyzed by the N-terminal domain.</text>
</comment>
<feature type="binding site" evidence="18">
    <location>
        <position position="142"/>
    </location>
    <ligand>
        <name>UDP-N-acetyl-alpha-D-glucosamine</name>
        <dbReference type="ChEBI" id="CHEBI:57705"/>
    </ligand>
</feature>
<reference evidence="21 22" key="1">
    <citation type="submission" date="2018-06" db="EMBL/GenBank/DDBJ databases">
        <authorList>
            <consortium name="Pathogen Informatics"/>
            <person name="Doyle S."/>
        </authorList>
    </citation>
    <scope>NUCLEOTIDE SEQUENCE [LARGE SCALE GENOMIC DNA]</scope>
    <source>
        <strain evidence="21 22">NCTC13315</strain>
    </source>
</reference>
<dbReference type="SUPFAM" id="SSF51161">
    <property type="entry name" value="Trimeric LpxA-like enzymes"/>
    <property type="match status" value="1"/>
</dbReference>
<dbReference type="GO" id="GO:0008360">
    <property type="term" value="P:regulation of cell shape"/>
    <property type="evidence" value="ECO:0007669"/>
    <property type="project" value="UniProtKB-KW"/>
</dbReference>
<dbReference type="InterPro" id="IPR018357">
    <property type="entry name" value="Hexapep_transf_CS"/>
</dbReference>
<comment type="pathway">
    <text evidence="18">Nucleotide-sugar biosynthesis; UDP-N-acetyl-alpha-D-glucosamine biosynthesis; UDP-N-acetyl-alpha-D-glucosamine from N-acetyl-alpha-D-glucosamine 1-phosphate: step 1/1.</text>
</comment>
<dbReference type="SUPFAM" id="SSF53448">
    <property type="entry name" value="Nucleotide-diphospho-sugar transferases"/>
    <property type="match status" value="1"/>
</dbReference>
<feature type="binding site" evidence="18">
    <location>
        <position position="354"/>
    </location>
    <ligand>
        <name>UDP-N-acetyl-alpha-D-glucosamine</name>
        <dbReference type="ChEBI" id="CHEBI:57705"/>
    </ligand>
</feature>
<dbReference type="UniPathway" id="UPA00973"/>
<dbReference type="InterPro" id="IPR005882">
    <property type="entry name" value="Bifunctional_GlmU"/>
</dbReference>
<comment type="catalytic activity">
    <reaction evidence="16 18">
        <text>N-acetyl-alpha-D-glucosamine 1-phosphate + UTP + H(+) = UDP-N-acetyl-alpha-D-glucosamine + diphosphate</text>
        <dbReference type="Rhea" id="RHEA:13509"/>
        <dbReference type="ChEBI" id="CHEBI:15378"/>
        <dbReference type="ChEBI" id="CHEBI:33019"/>
        <dbReference type="ChEBI" id="CHEBI:46398"/>
        <dbReference type="ChEBI" id="CHEBI:57705"/>
        <dbReference type="ChEBI" id="CHEBI:57776"/>
        <dbReference type="EC" id="2.7.7.23"/>
    </reaction>
</comment>
<feature type="binding site" evidence="18">
    <location>
        <position position="426"/>
    </location>
    <ligand>
        <name>acetyl-CoA</name>
        <dbReference type="ChEBI" id="CHEBI:57288"/>
    </ligand>
</feature>
<evidence type="ECO:0000256" key="15">
    <source>
        <dbReference type="ARBA" id="ARBA00048247"/>
    </source>
</evidence>
<feature type="binding site" evidence="18">
    <location>
        <position position="230"/>
    </location>
    <ligand>
        <name>UDP-N-acetyl-alpha-D-glucosamine</name>
        <dbReference type="ChEBI" id="CHEBI:57705"/>
    </ligand>
</feature>
<keyword evidence="12 18" id="KW-0511">Multifunctional enzyme</keyword>
<dbReference type="HAMAP" id="MF_01631">
    <property type="entry name" value="GlmU"/>
    <property type="match status" value="1"/>
</dbReference>
<evidence type="ECO:0000256" key="9">
    <source>
        <dbReference type="ARBA" id="ARBA00022842"/>
    </source>
</evidence>
<dbReference type="OrthoDB" id="9775031at2"/>
<dbReference type="InterPro" id="IPR050065">
    <property type="entry name" value="GlmU-like"/>
</dbReference>
<feature type="binding site" evidence="18">
    <location>
        <position position="383"/>
    </location>
    <ligand>
        <name>acetyl-CoA</name>
        <dbReference type="ChEBI" id="CHEBI:57288"/>
    </ligand>
</feature>
<evidence type="ECO:0000256" key="4">
    <source>
        <dbReference type="ARBA" id="ARBA00022490"/>
    </source>
</evidence>
<dbReference type="CDD" id="cd03353">
    <property type="entry name" value="LbH_GlmU_C"/>
    <property type="match status" value="1"/>
</dbReference>
<dbReference type="EMBL" id="UGNV01000001">
    <property type="protein sequence ID" value="STX30217.1"/>
    <property type="molecule type" value="Genomic_DNA"/>
</dbReference>
<feature type="region of interest" description="Linker" evidence="18">
    <location>
        <begin position="233"/>
        <end position="253"/>
    </location>
</feature>
<keyword evidence="11 18" id="KW-0573">Peptidoglycan synthesis</keyword>
<comment type="pathway">
    <text evidence="18">Nucleotide-sugar biosynthesis; UDP-N-acetyl-alpha-D-glucosamine biosynthesis; N-acetyl-alpha-D-glucosamine 1-phosphate from alpha-D-glucosamine 6-phosphate (route II): step 2/2.</text>
</comment>
<feature type="domain" description="Mannose-1-phosphate guanyltransferase C-terminal" evidence="20">
    <location>
        <begin position="266"/>
        <end position="339"/>
    </location>
</feature>
<comment type="cofactor">
    <cofactor evidence="18">
        <name>Mg(2+)</name>
        <dbReference type="ChEBI" id="CHEBI:18420"/>
    </cofactor>
    <text evidence="18">Binds 1 Mg(2+) ion per subunit.</text>
</comment>
<dbReference type="GO" id="GO:0009245">
    <property type="term" value="P:lipid A biosynthetic process"/>
    <property type="evidence" value="ECO:0007669"/>
    <property type="project" value="UniProtKB-UniRule"/>
</dbReference>
<comment type="similarity">
    <text evidence="3 18">In the N-terminal section; belongs to the N-acetylglucosamine-1-phosphate uridyltransferase family.</text>
</comment>
<dbReference type="UniPathway" id="UPA00113">
    <property type="reaction ID" value="UER00532"/>
</dbReference>
<dbReference type="Pfam" id="PF12804">
    <property type="entry name" value="NTP_transf_3"/>
    <property type="match status" value="1"/>
</dbReference>
<keyword evidence="9 18" id="KW-0460">Magnesium</keyword>
<feature type="binding site" evidence="18">
    <location>
        <position position="73"/>
    </location>
    <ligand>
        <name>UDP-N-acetyl-alpha-D-glucosamine</name>
        <dbReference type="ChEBI" id="CHEBI:57705"/>
    </ligand>
</feature>
<sequence>MALQIIILAAGLGKRMYSNKPKVLHTVAGQPMLARVINVAQQLNPDAIYVIYGHGGEQVKQELGHLDVTWILQEEQLGTGHAVKQALPYISLNSQVLILLGDVPLIQVNTLQKLVEDSQGNSQQSTSLALLVAKLANPTGLGRIIRDETGAIRAIVEEKDANTEQKQINEIYSGICCVEGADLARWLPLVSNNNAQKEYYFTEIISFAVAEGYRLTSLTVDDILEIQGVNTRLQLQQLERAWQQRQAEQLLLQGVSIADASRIDIRGELICGKDVFIDVNCVFIGKVIVGEGCSIGPNCLLSNVTLDAGTDVYAHSVLEECKIGKSCQIGPFARLRPGTELGPYCKIGNFVETKKAVFAEGSKANHLSYLGDVTLGKQVNVGAGTITCNYDGVNKHETIVEDGVFIGSDTQLVAPVTVGAYATIGAGSTIRKNVPAGELTLCESRQKTILGWKRPVKKEE</sequence>
<dbReference type="CDD" id="cd02540">
    <property type="entry name" value="GT2_GlmU_N_bac"/>
    <property type="match status" value="1"/>
</dbReference>
<feature type="region of interest" description="Pyrophosphorylase" evidence="18">
    <location>
        <begin position="1"/>
        <end position="232"/>
    </location>
</feature>
<feature type="binding site" evidence="18">
    <location>
        <position position="230"/>
    </location>
    <ligand>
        <name>Mg(2+)</name>
        <dbReference type="ChEBI" id="CHEBI:18420"/>
    </ligand>
</feature>
<dbReference type="GO" id="GO:0005737">
    <property type="term" value="C:cytoplasm"/>
    <property type="evidence" value="ECO:0007669"/>
    <property type="project" value="UniProtKB-SubCell"/>
</dbReference>
<evidence type="ECO:0000256" key="13">
    <source>
        <dbReference type="ARBA" id="ARBA00023315"/>
    </source>
</evidence>
<dbReference type="PANTHER" id="PTHR43584:SF3">
    <property type="entry name" value="BIFUNCTIONAL PROTEIN GLMU"/>
    <property type="match status" value="1"/>
</dbReference>
<feature type="region of interest" description="N-acetyltransferase" evidence="18">
    <location>
        <begin position="254"/>
        <end position="460"/>
    </location>
</feature>
<dbReference type="Proteomes" id="UP000254968">
    <property type="component" value="Unassembled WGS sequence"/>
</dbReference>
<keyword evidence="14 18" id="KW-0961">Cell wall biogenesis/degradation</keyword>
<organism evidence="21 22">
    <name type="scientific">Legionella beliardensis</name>
    <dbReference type="NCBI Taxonomy" id="91822"/>
    <lineage>
        <taxon>Bacteria</taxon>
        <taxon>Pseudomonadati</taxon>
        <taxon>Pseudomonadota</taxon>
        <taxon>Gammaproteobacteria</taxon>
        <taxon>Legionellales</taxon>
        <taxon>Legionellaceae</taxon>
        <taxon>Legionella</taxon>
    </lineage>
</organism>
<comment type="catalytic activity">
    <reaction evidence="15 18">
        <text>alpha-D-glucosamine 1-phosphate + acetyl-CoA = N-acetyl-alpha-D-glucosamine 1-phosphate + CoA + H(+)</text>
        <dbReference type="Rhea" id="RHEA:13725"/>
        <dbReference type="ChEBI" id="CHEBI:15378"/>
        <dbReference type="ChEBI" id="CHEBI:57287"/>
        <dbReference type="ChEBI" id="CHEBI:57288"/>
        <dbReference type="ChEBI" id="CHEBI:57776"/>
        <dbReference type="ChEBI" id="CHEBI:58516"/>
        <dbReference type="EC" id="2.3.1.157"/>
    </reaction>
</comment>
<evidence type="ECO:0000256" key="2">
    <source>
        <dbReference type="ARBA" id="ARBA00007707"/>
    </source>
</evidence>
<feature type="binding site" evidence="18">
    <location>
        <position position="102"/>
    </location>
    <ligand>
        <name>Mg(2+)</name>
        <dbReference type="ChEBI" id="CHEBI:18420"/>
    </ligand>
</feature>
<name>A0A378I4T6_9GAMM</name>
<evidence type="ECO:0000256" key="6">
    <source>
        <dbReference type="ARBA" id="ARBA00022695"/>
    </source>
</evidence>
<evidence type="ECO:0000313" key="21">
    <source>
        <dbReference type="EMBL" id="STX30217.1"/>
    </source>
</evidence>
<dbReference type="AlphaFoldDB" id="A0A378I4T6"/>
<evidence type="ECO:0000256" key="11">
    <source>
        <dbReference type="ARBA" id="ARBA00022984"/>
    </source>
</evidence>
<keyword evidence="8 18" id="KW-0677">Repeat</keyword>
<feature type="binding site" evidence="18">
    <location>
        <position position="157"/>
    </location>
    <ligand>
        <name>UDP-N-acetyl-alpha-D-glucosamine</name>
        <dbReference type="ChEBI" id="CHEBI:57705"/>
    </ligand>
</feature>
<comment type="pathway">
    <text evidence="18">Bacterial outer membrane biogenesis; LPS lipid A biosynthesis.</text>
</comment>
<dbReference type="EC" id="2.7.7.23" evidence="18"/>
<dbReference type="PANTHER" id="PTHR43584">
    <property type="entry name" value="NUCLEOTIDYL TRANSFERASE"/>
    <property type="match status" value="1"/>
</dbReference>
<evidence type="ECO:0000256" key="7">
    <source>
        <dbReference type="ARBA" id="ARBA00022723"/>
    </source>
</evidence>
<keyword evidence="13 18" id="KW-0012">Acyltransferase</keyword>
<dbReference type="InterPro" id="IPR025877">
    <property type="entry name" value="MobA-like_NTP_Trfase"/>
</dbReference>
<dbReference type="PROSITE" id="PS00101">
    <property type="entry name" value="HEXAPEP_TRANSFERASES"/>
    <property type="match status" value="1"/>
</dbReference>
<dbReference type="GO" id="GO:0003977">
    <property type="term" value="F:UDP-N-acetylglucosamine diphosphorylase activity"/>
    <property type="evidence" value="ECO:0007669"/>
    <property type="project" value="UniProtKB-UniRule"/>
</dbReference>
<feature type="binding site" evidence="18">
    <location>
        <begin position="78"/>
        <end position="79"/>
    </location>
    <ligand>
        <name>UDP-N-acetyl-alpha-D-glucosamine</name>
        <dbReference type="ChEBI" id="CHEBI:57705"/>
    </ligand>
</feature>
<evidence type="ECO:0000256" key="12">
    <source>
        <dbReference type="ARBA" id="ARBA00023268"/>
    </source>
</evidence>
<evidence type="ECO:0000256" key="10">
    <source>
        <dbReference type="ARBA" id="ARBA00022960"/>
    </source>
</evidence>
<comment type="similarity">
    <text evidence="2 18">In the C-terminal section; belongs to the transferase hexapeptide repeat family.</text>
</comment>
<evidence type="ECO:0000256" key="18">
    <source>
        <dbReference type="HAMAP-Rule" id="MF_01631"/>
    </source>
</evidence>
<evidence type="ECO:0000256" key="17">
    <source>
        <dbReference type="ARBA" id="ARBA00049628"/>
    </source>
</evidence>
<comment type="subcellular location">
    <subcellularLocation>
        <location evidence="1 18">Cytoplasm</location>
    </subcellularLocation>
</comment>
<dbReference type="GO" id="GO:0019134">
    <property type="term" value="F:glucosamine-1-phosphate N-acetyltransferase activity"/>
    <property type="evidence" value="ECO:0007669"/>
    <property type="project" value="UniProtKB-UniRule"/>
</dbReference>
<feature type="binding site" evidence="18">
    <location>
        <position position="408"/>
    </location>
    <ligand>
        <name>acetyl-CoA</name>
        <dbReference type="ChEBI" id="CHEBI:57288"/>
    </ligand>
</feature>
<evidence type="ECO:0000256" key="3">
    <source>
        <dbReference type="ARBA" id="ARBA00007947"/>
    </source>
</evidence>
<feature type="binding site" evidence="18">
    <location>
        <position position="369"/>
    </location>
    <ligand>
        <name>UDP-N-acetyl-alpha-D-glucosamine</name>
        <dbReference type="ChEBI" id="CHEBI:57705"/>
    </ligand>
</feature>
<proteinExistence type="inferred from homology"/>
<dbReference type="Pfam" id="PF00132">
    <property type="entry name" value="Hexapep"/>
    <property type="match status" value="1"/>
</dbReference>
<feature type="binding site" evidence="18">
    <location>
        <position position="22"/>
    </location>
    <ligand>
        <name>UDP-N-acetyl-alpha-D-glucosamine</name>
        <dbReference type="ChEBI" id="CHEBI:57705"/>
    </ligand>
</feature>
<feature type="active site" description="Proton acceptor" evidence="18">
    <location>
        <position position="366"/>
    </location>
</feature>
<gene>
    <name evidence="18 21" type="primary">glmU</name>
    <name evidence="21" type="ORF">NCTC13315_02782</name>
</gene>
<evidence type="ECO:0000256" key="14">
    <source>
        <dbReference type="ARBA" id="ARBA00023316"/>
    </source>
</evidence>
<feature type="binding site" evidence="18">
    <location>
        <begin position="8"/>
        <end position="11"/>
    </location>
    <ligand>
        <name>UDP-N-acetyl-alpha-D-glucosamine</name>
        <dbReference type="ChEBI" id="CHEBI:57705"/>
    </ligand>
</feature>
<dbReference type="InterPro" id="IPR056729">
    <property type="entry name" value="GMPPB_C"/>
</dbReference>
<evidence type="ECO:0000259" key="20">
    <source>
        <dbReference type="Pfam" id="PF25087"/>
    </source>
</evidence>
<feature type="domain" description="MobA-like NTP transferase" evidence="19">
    <location>
        <begin position="6"/>
        <end position="121"/>
    </location>
</feature>
<evidence type="ECO:0000256" key="16">
    <source>
        <dbReference type="ARBA" id="ARBA00048493"/>
    </source>
</evidence>
<dbReference type="InterPro" id="IPR011004">
    <property type="entry name" value="Trimer_LpxA-like_sf"/>
</dbReference>
<dbReference type="InterPro" id="IPR038009">
    <property type="entry name" value="GlmU_C_LbH"/>
</dbReference>
<dbReference type="Gene3D" id="3.90.550.10">
    <property type="entry name" value="Spore Coat Polysaccharide Biosynthesis Protein SpsA, Chain A"/>
    <property type="match status" value="1"/>
</dbReference>
<dbReference type="Gene3D" id="2.160.10.10">
    <property type="entry name" value="Hexapeptide repeat proteins"/>
    <property type="match status" value="1"/>
</dbReference>
<dbReference type="InterPro" id="IPR029044">
    <property type="entry name" value="Nucleotide-diphossugar_trans"/>
</dbReference>
<dbReference type="GO" id="GO:0016020">
    <property type="term" value="C:membrane"/>
    <property type="evidence" value="ECO:0007669"/>
    <property type="project" value="GOC"/>
</dbReference>
<evidence type="ECO:0000259" key="19">
    <source>
        <dbReference type="Pfam" id="PF12804"/>
    </source>
</evidence>
<comment type="caution">
    <text evidence="18">Lacks conserved residue(s) required for the propagation of feature annotation.</text>
</comment>
<evidence type="ECO:0000313" key="22">
    <source>
        <dbReference type="Proteomes" id="UP000254968"/>
    </source>
</evidence>
<dbReference type="GO" id="GO:0006048">
    <property type="term" value="P:UDP-N-acetylglucosamine biosynthetic process"/>
    <property type="evidence" value="ECO:0007669"/>
    <property type="project" value="UniProtKB-UniPathway"/>
</dbReference>
<keyword evidence="6 18" id="KW-0548">Nucleotidyltransferase</keyword>
<feature type="binding site" evidence="18">
    <location>
        <position position="336"/>
    </location>
    <ligand>
        <name>UDP-N-acetyl-alpha-D-glucosamine</name>
        <dbReference type="ChEBI" id="CHEBI:57705"/>
    </ligand>
</feature>
<evidence type="ECO:0000256" key="1">
    <source>
        <dbReference type="ARBA" id="ARBA00004496"/>
    </source>
</evidence>
<protein>
    <recommendedName>
        <fullName evidence="18">Bifunctional protein GlmU</fullName>
    </recommendedName>
    <domain>
        <recommendedName>
            <fullName evidence="18">UDP-N-acetylglucosamine pyrophosphorylase</fullName>
            <ecNumber evidence="18">2.7.7.23</ecNumber>
        </recommendedName>
        <alternativeName>
            <fullName evidence="18">N-acetylglucosamine-1-phosphate uridyltransferase</fullName>
        </alternativeName>
    </domain>
    <domain>
        <recommendedName>
            <fullName evidence="18">Glucosamine-1-phosphate N-acetyltransferase</fullName>
            <ecNumber evidence="18">2.3.1.157</ecNumber>
        </recommendedName>
    </domain>
</protein>
<comment type="subunit">
    <text evidence="18">Homotrimer.</text>
</comment>
<dbReference type="EC" id="2.3.1.157" evidence="18"/>
<keyword evidence="22" id="KW-1185">Reference proteome</keyword>
<feature type="binding site" evidence="18">
    <location>
        <begin position="389"/>
        <end position="390"/>
    </location>
    <ligand>
        <name>acetyl-CoA</name>
        <dbReference type="ChEBI" id="CHEBI:57288"/>
    </ligand>
</feature>
<feature type="binding site" evidence="18">
    <location>
        <position position="380"/>
    </location>
    <ligand>
        <name>UDP-N-acetyl-alpha-D-glucosamine</name>
        <dbReference type="ChEBI" id="CHEBI:57705"/>
    </ligand>
</feature>
<dbReference type="RefSeq" id="WP_115303936.1">
    <property type="nucleotide sequence ID" value="NZ_CAAAHO010000003.1"/>
</dbReference>
<keyword evidence="4 18" id="KW-0963">Cytoplasm</keyword>
<dbReference type="NCBIfam" id="TIGR01173">
    <property type="entry name" value="glmU"/>
    <property type="match status" value="1"/>
</dbReference>
<dbReference type="InterPro" id="IPR001451">
    <property type="entry name" value="Hexapep"/>
</dbReference>
<dbReference type="GO" id="GO:0000287">
    <property type="term" value="F:magnesium ion binding"/>
    <property type="evidence" value="ECO:0007669"/>
    <property type="project" value="UniProtKB-UniRule"/>
</dbReference>
<evidence type="ECO:0000256" key="8">
    <source>
        <dbReference type="ARBA" id="ARBA00022737"/>
    </source>
</evidence>
<dbReference type="Pfam" id="PF25087">
    <property type="entry name" value="GMPPB_C"/>
    <property type="match status" value="1"/>
</dbReference>
<keyword evidence="5 18" id="KW-0808">Transferase</keyword>
<dbReference type="GO" id="GO:0000902">
    <property type="term" value="P:cell morphogenesis"/>
    <property type="evidence" value="ECO:0007669"/>
    <property type="project" value="UniProtKB-UniRule"/>
</dbReference>
<dbReference type="GO" id="GO:0009252">
    <property type="term" value="P:peptidoglycan biosynthetic process"/>
    <property type="evidence" value="ECO:0007669"/>
    <property type="project" value="UniProtKB-UniRule"/>
</dbReference>
<evidence type="ECO:0000256" key="5">
    <source>
        <dbReference type="ARBA" id="ARBA00022679"/>
    </source>
</evidence>
<accession>A0A378I4T6</accession>
<dbReference type="GO" id="GO:0071555">
    <property type="term" value="P:cell wall organization"/>
    <property type="evidence" value="ECO:0007669"/>
    <property type="project" value="UniProtKB-KW"/>
</dbReference>
<keyword evidence="7 18" id="KW-0479">Metal-binding</keyword>
<keyword evidence="10 18" id="KW-0133">Cell shape</keyword>